<dbReference type="AlphaFoldDB" id="A0A5J5FYG7"/>
<dbReference type="SUPFAM" id="SSF51011">
    <property type="entry name" value="Glycosyl hydrolase domain"/>
    <property type="match status" value="1"/>
</dbReference>
<dbReference type="EMBL" id="VYKK01000026">
    <property type="protein sequence ID" value="KAA8998800.1"/>
    <property type="molecule type" value="Genomic_DNA"/>
</dbReference>
<evidence type="ECO:0000313" key="7">
    <source>
        <dbReference type="EMBL" id="KAA8998800.1"/>
    </source>
</evidence>
<dbReference type="InterPro" id="IPR017853">
    <property type="entry name" value="GH"/>
</dbReference>
<keyword evidence="8" id="KW-1185">Reference proteome</keyword>
<dbReference type="PANTHER" id="PTHR11452:SF42">
    <property type="entry name" value="ALPHA-GALACTOSIDASE"/>
    <property type="match status" value="1"/>
</dbReference>
<keyword evidence="5" id="KW-1015">Disulfide bond</keyword>
<dbReference type="RefSeq" id="WP_150459330.1">
    <property type="nucleotide sequence ID" value="NZ_VYKK01000026.1"/>
</dbReference>
<sequence>MTDTSASYDKNAAAPYPPLGWNSWDCYGAAVTEEEIRGNAAYMAAHLKEYGWEYVTVDIQWYEPGAVSSQYRPFVPLEMDAYSRLLPAVNRFPSAAGGQGFKPLAAEIHGMGLKFGIHIMRGIPRQAVHADTPILGSAATARSIAHPNSICPWNTDMYGVDASRDGAQAYYDSLFQMYADWGVDLVKVDDIAASRLYGTHQDEIVLIREAIARCGRPMVLSLSPGPAPVELAGFFREHANMWRVTDDFWDQWPLLLDMFDRCRAWQSVAGPGCWPDCDMLPLGHIGIRSVDGGGSDRWTRFTRDEQLTLLSLWSIVRSPLILGGELRDNDEWTLSLLTNRDVLRLHRESGGAREALRRGPAVVWTAEESGGAVYAALFNTGETPLDLRLSPEELGLAAFPGGGTELWSGQPARLAEGALDAGVPPHGVRLYRFG</sequence>
<evidence type="ECO:0000256" key="1">
    <source>
        <dbReference type="ARBA" id="ARBA00009743"/>
    </source>
</evidence>
<dbReference type="SUPFAM" id="SSF51445">
    <property type="entry name" value="(Trans)glycosidases"/>
    <property type="match status" value="1"/>
</dbReference>
<evidence type="ECO:0000256" key="5">
    <source>
        <dbReference type="RuleBase" id="RU361168"/>
    </source>
</evidence>
<keyword evidence="2" id="KW-0732">Signal</keyword>
<dbReference type="InterPro" id="IPR002241">
    <property type="entry name" value="Glyco_hydro_27"/>
</dbReference>
<dbReference type="GO" id="GO:0005975">
    <property type="term" value="P:carbohydrate metabolic process"/>
    <property type="evidence" value="ECO:0007669"/>
    <property type="project" value="InterPro"/>
</dbReference>
<evidence type="ECO:0000256" key="4">
    <source>
        <dbReference type="ARBA" id="ARBA00023295"/>
    </source>
</evidence>
<accession>A0A5J5FYG7</accession>
<dbReference type="Proteomes" id="UP000367750">
    <property type="component" value="Unassembled WGS sequence"/>
</dbReference>
<evidence type="ECO:0000256" key="3">
    <source>
        <dbReference type="ARBA" id="ARBA00022801"/>
    </source>
</evidence>
<organism evidence="7 8">
    <name type="scientific">Paenibacillus spiritus</name>
    <dbReference type="NCBI Taxonomy" id="2496557"/>
    <lineage>
        <taxon>Bacteria</taxon>
        <taxon>Bacillati</taxon>
        <taxon>Bacillota</taxon>
        <taxon>Bacilli</taxon>
        <taxon>Bacillales</taxon>
        <taxon>Paenibacillaceae</taxon>
        <taxon>Paenibacillus</taxon>
    </lineage>
</organism>
<proteinExistence type="inferred from homology"/>
<keyword evidence="3 5" id="KW-0378">Hydrolase</keyword>
<evidence type="ECO:0000313" key="8">
    <source>
        <dbReference type="Proteomes" id="UP000367750"/>
    </source>
</evidence>
<dbReference type="CDD" id="cd14792">
    <property type="entry name" value="GH27"/>
    <property type="match status" value="1"/>
</dbReference>
<dbReference type="PRINTS" id="PR00740">
    <property type="entry name" value="GLHYDRLASE27"/>
</dbReference>
<evidence type="ECO:0000259" key="6">
    <source>
        <dbReference type="Pfam" id="PF17801"/>
    </source>
</evidence>
<dbReference type="InterPro" id="IPR013785">
    <property type="entry name" value="Aldolase_TIM"/>
</dbReference>
<feature type="domain" description="Alpha galactosidase C-terminal" evidence="6">
    <location>
        <begin position="359"/>
        <end position="433"/>
    </location>
</feature>
<evidence type="ECO:0000256" key="2">
    <source>
        <dbReference type="ARBA" id="ARBA00022729"/>
    </source>
</evidence>
<dbReference type="Pfam" id="PF16499">
    <property type="entry name" value="Melibiase_2"/>
    <property type="match status" value="1"/>
</dbReference>
<keyword evidence="4 5" id="KW-0326">Glycosidase</keyword>
<comment type="catalytic activity">
    <reaction evidence="5">
        <text>Hydrolysis of terminal, non-reducing alpha-D-galactose residues in alpha-D-galactosides, including galactose oligosaccharides, galactomannans and galactolipids.</text>
        <dbReference type="EC" id="3.2.1.22"/>
    </reaction>
</comment>
<dbReference type="EC" id="3.2.1.22" evidence="5"/>
<name>A0A5J5FYG7_9BACL</name>
<dbReference type="OrthoDB" id="9807519at2"/>
<dbReference type="Gene3D" id="3.20.20.70">
    <property type="entry name" value="Aldolase class I"/>
    <property type="match status" value="1"/>
</dbReference>
<dbReference type="InterPro" id="IPR041233">
    <property type="entry name" value="Melibiase_C"/>
</dbReference>
<dbReference type="Pfam" id="PF17801">
    <property type="entry name" value="Melibiase_C"/>
    <property type="match status" value="1"/>
</dbReference>
<comment type="caution">
    <text evidence="7">The sequence shown here is derived from an EMBL/GenBank/DDBJ whole genome shotgun (WGS) entry which is preliminary data.</text>
</comment>
<dbReference type="GO" id="GO:0004557">
    <property type="term" value="F:alpha-galactosidase activity"/>
    <property type="evidence" value="ECO:0007669"/>
    <property type="project" value="UniProtKB-EC"/>
</dbReference>
<gene>
    <name evidence="7" type="ORF">F4V43_16365</name>
</gene>
<comment type="similarity">
    <text evidence="1 5">Belongs to the glycosyl hydrolase 27 family.</text>
</comment>
<protein>
    <recommendedName>
        <fullName evidence="5">Alpha-galactosidase</fullName>
        <ecNumber evidence="5">3.2.1.22</ecNumber>
    </recommendedName>
    <alternativeName>
        <fullName evidence="5">Melibiase</fullName>
    </alternativeName>
</protein>
<dbReference type="Gene3D" id="2.60.40.1180">
    <property type="entry name" value="Golgi alpha-mannosidase II"/>
    <property type="match status" value="1"/>
</dbReference>
<reference evidence="7 8" key="1">
    <citation type="submission" date="2019-09" db="EMBL/GenBank/DDBJ databases">
        <title>Bacillus ochoae sp. nov., Paenibacillus whitsoniae sp. nov., Paenibacillus spiritus sp. nov. Isolated from the Mars Exploration Rover during spacecraft assembly.</title>
        <authorList>
            <person name="Seuylemezian A."/>
            <person name="Vaishampayan P."/>
        </authorList>
    </citation>
    <scope>NUCLEOTIDE SEQUENCE [LARGE SCALE GENOMIC DNA]</scope>
    <source>
        <strain evidence="7 8">MER_111</strain>
    </source>
</reference>
<dbReference type="PANTHER" id="PTHR11452">
    <property type="entry name" value="ALPHA-GALACTOSIDASE/ALPHA-N-ACETYLGALACTOSAMINIDASE"/>
    <property type="match status" value="1"/>
</dbReference>
<dbReference type="InterPro" id="IPR013780">
    <property type="entry name" value="Glyco_hydro_b"/>
</dbReference>